<keyword evidence="6" id="KW-0201">Cytochrome c-type biogenesis</keyword>
<dbReference type="InterPro" id="IPR003567">
    <property type="entry name" value="Cyt_c_biogenesis"/>
</dbReference>
<feature type="transmembrane region" description="Helical" evidence="10">
    <location>
        <begin position="249"/>
        <end position="266"/>
    </location>
</feature>
<comment type="subcellular location">
    <subcellularLocation>
        <location evidence="1">Cell inner membrane</location>
        <topology evidence="1">Multi-pass membrane protein</topology>
    </subcellularLocation>
</comment>
<keyword evidence="8 10" id="KW-0472">Membrane</keyword>
<reference evidence="14" key="1">
    <citation type="submission" date="2017-12" db="EMBL/GenBank/DDBJ databases">
        <title>Draft genome sequence of Telmatospirillum siberiense 26-4b1T, an acidotolerant peatland alphaproteobacterium potentially involved in sulfur cycling.</title>
        <authorList>
            <person name="Hausmann B."/>
            <person name="Pjevac P."/>
            <person name="Schreck K."/>
            <person name="Herbold C.W."/>
            <person name="Daims H."/>
            <person name="Wagner M."/>
            <person name="Pester M."/>
            <person name="Loy A."/>
        </authorList>
    </citation>
    <scope>NUCLEOTIDE SEQUENCE [LARGE SCALE GENOMIC DNA]</scope>
    <source>
        <strain evidence="14">26-4b1</strain>
    </source>
</reference>
<feature type="transmembrane region" description="Helical" evidence="10">
    <location>
        <begin position="6"/>
        <end position="29"/>
    </location>
</feature>
<dbReference type="PANTHER" id="PTHR43653:SF1">
    <property type="entry name" value="CYTOCHROME C-TYPE BIOGENESIS PROTEIN CCMF"/>
    <property type="match status" value="1"/>
</dbReference>
<dbReference type="PANTHER" id="PTHR43653">
    <property type="entry name" value="CYTOCHROME C ASSEMBLY PROTEIN-RELATED"/>
    <property type="match status" value="1"/>
</dbReference>
<dbReference type="InterPro" id="IPR032523">
    <property type="entry name" value="CcmF_C"/>
</dbReference>
<evidence type="ECO:0000256" key="2">
    <source>
        <dbReference type="ARBA" id="ARBA00009186"/>
    </source>
</evidence>
<evidence type="ECO:0000256" key="10">
    <source>
        <dbReference type="SAM" id="Phobius"/>
    </source>
</evidence>
<dbReference type="GO" id="GO:0016829">
    <property type="term" value="F:lyase activity"/>
    <property type="evidence" value="ECO:0007669"/>
    <property type="project" value="UniProtKB-KW"/>
</dbReference>
<name>A0A2N3PVV9_9PROT</name>
<feature type="transmembrane region" description="Helical" evidence="10">
    <location>
        <begin position="175"/>
        <end position="195"/>
    </location>
</feature>
<feature type="transmembrane region" description="Helical" evidence="10">
    <location>
        <begin position="449"/>
        <end position="468"/>
    </location>
</feature>
<dbReference type="AlphaFoldDB" id="A0A2N3PVV9"/>
<feature type="transmembrane region" description="Helical" evidence="10">
    <location>
        <begin position="126"/>
        <end position="148"/>
    </location>
</feature>
<keyword evidence="3" id="KW-1003">Cell membrane</keyword>
<comment type="caution">
    <text evidence="13">The sequence shown here is derived from an EMBL/GenBank/DDBJ whole genome shotgun (WGS) entry which is preliminary data.</text>
</comment>
<feature type="transmembrane region" description="Helical" evidence="10">
    <location>
        <begin position="394"/>
        <end position="413"/>
    </location>
</feature>
<feature type="transmembrane region" description="Helical" evidence="10">
    <location>
        <begin position="495"/>
        <end position="518"/>
    </location>
</feature>
<feature type="transmembrane region" description="Helical" evidence="10">
    <location>
        <begin position="207"/>
        <end position="229"/>
    </location>
</feature>
<comment type="function">
    <text evidence="9">Required for the biogenesis of c-type cytochromes. Possible subunit of a heme lyase.</text>
</comment>
<comment type="similarity">
    <text evidence="2">Belongs to the CcmF/CycK/Ccl1/NrfE/CcsA family.</text>
</comment>
<dbReference type="InterPro" id="IPR003568">
    <property type="entry name" value="Cyt_c_biogenesis_CcmF"/>
</dbReference>
<keyword evidence="4" id="KW-0997">Cell inner membrane</keyword>
<dbReference type="GO" id="GO:0015232">
    <property type="term" value="F:heme transmembrane transporter activity"/>
    <property type="evidence" value="ECO:0007669"/>
    <property type="project" value="InterPro"/>
</dbReference>
<evidence type="ECO:0000313" key="14">
    <source>
        <dbReference type="Proteomes" id="UP000233293"/>
    </source>
</evidence>
<dbReference type="Pfam" id="PF16327">
    <property type="entry name" value="CcmF_C"/>
    <property type="match status" value="1"/>
</dbReference>
<feature type="transmembrane region" description="Helical" evidence="10">
    <location>
        <begin position="425"/>
        <end position="443"/>
    </location>
</feature>
<dbReference type="GO" id="GO:0005886">
    <property type="term" value="C:plasma membrane"/>
    <property type="evidence" value="ECO:0007669"/>
    <property type="project" value="UniProtKB-SubCell"/>
</dbReference>
<sequence length="663" mass="70929">MIPELGQFTLIVALFVAIVQSVVPMVGAARGDRAWMEMARPAALAQFALVVTAFGALMACYITSDFSVLNVVQNSHTDKPLLYKISGVWGNHEGSMLLWVLILSGYGMAVSVFGGNLPPGLRARALSVQAMIACGFLLFILFTSNPFARVDPAPLNGDGLNPLLQDPGLAFHPPFLYLGYVGFSMAFSFAIAALIEGRVDAAWARWVRPWTLVAWCTLTLGIAMGSWWAYYTLGWGGWWYWDPVENASFMPWLAGTALLHSSIVVEKRDTLKAWTILLAIVTFSLSLLGTFLVRSGVLTSVHSFAADPSRGVFVLGLLVVVAGGSLTLFAIRGPGLKGGGLFTPLSREGSLLLNNVLMSTAAGTVLLGTLYPLFADALDMGKVSVGPPFFNAVFIPLMVPMVMTMAVGPLLSWKRGDLAGALGRLKVAGVLTVVVMVATWLLAGGSAGPLWAAGGLGLAAWLFLGSLTEWAERVRLFRAPPAETLERIFRLPRSAYGMLIAHASVAIIIAGITGSAAWTTEKIQVMHVGDVVSVAGYDLRLAGIQDNIPGPNYVSLRAHFSVTRNGSAVTELYPEKRMYRQPPRPTTDAAIHTNFIGDLYAVVGDPDGTGGFVTRVYFNPLVPWIFIGAVIMVIGGLVSLTDRRYRVGAPVRTARAAAAKGRA</sequence>
<organism evidence="13 14">
    <name type="scientific">Telmatospirillum siberiense</name>
    <dbReference type="NCBI Taxonomy" id="382514"/>
    <lineage>
        <taxon>Bacteria</taxon>
        <taxon>Pseudomonadati</taxon>
        <taxon>Pseudomonadota</taxon>
        <taxon>Alphaproteobacteria</taxon>
        <taxon>Rhodospirillales</taxon>
        <taxon>Rhodospirillaceae</taxon>
        <taxon>Telmatospirillum</taxon>
    </lineage>
</organism>
<evidence type="ECO:0000256" key="8">
    <source>
        <dbReference type="ARBA" id="ARBA00023136"/>
    </source>
</evidence>
<evidence type="ECO:0000256" key="3">
    <source>
        <dbReference type="ARBA" id="ARBA00022475"/>
    </source>
</evidence>
<feature type="transmembrane region" description="Helical" evidence="10">
    <location>
        <begin position="621"/>
        <end position="640"/>
    </location>
</feature>
<dbReference type="PRINTS" id="PR01411">
    <property type="entry name" value="CCMFBIOGNSIS"/>
</dbReference>
<dbReference type="PRINTS" id="PR01410">
    <property type="entry name" value="CCBIOGENESIS"/>
</dbReference>
<evidence type="ECO:0000259" key="11">
    <source>
        <dbReference type="Pfam" id="PF01578"/>
    </source>
</evidence>
<keyword evidence="13" id="KW-0456">Lyase</keyword>
<protein>
    <submittedName>
        <fullName evidence="13">Heme lyase NrfEFG subunit NrfE</fullName>
    </submittedName>
</protein>
<evidence type="ECO:0000256" key="1">
    <source>
        <dbReference type="ARBA" id="ARBA00004429"/>
    </source>
</evidence>
<evidence type="ECO:0000313" key="13">
    <source>
        <dbReference type="EMBL" id="PKU24518.1"/>
    </source>
</evidence>
<feature type="domain" description="Cytochrome c assembly protein" evidence="11">
    <location>
        <begin position="89"/>
        <end position="295"/>
    </location>
</feature>
<dbReference type="NCBIfam" id="TIGR00353">
    <property type="entry name" value="nrfE"/>
    <property type="match status" value="1"/>
</dbReference>
<feature type="transmembrane region" description="Helical" evidence="10">
    <location>
        <begin position="273"/>
        <end position="292"/>
    </location>
</feature>
<evidence type="ECO:0000256" key="4">
    <source>
        <dbReference type="ARBA" id="ARBA00022519"/>
    </source>
</evidence>
<feature type="transmembrane region" description="Helical" evidence="10">
    <location>
        <begin position="96"/>
        <end position="114"/>
    </location>
</feature>
<evidence type="ECO:0000256" key="9">
    <source>
        <dbReference type="ARBA" id="ARBA00037230"/>
    </source>
</evidence>
<keyword evidence="5 10" id="KW-0812">Transmembrane</keyword>
<dbReference type="Pfam" id="PF01578">
    <property type="entry name" value="Cytochrom_C_asm"/>
    <property type="match status" value="1"/>
</dbReference>
<dbReference type="NCBIfam" id="NF007691">
    <property type="entry name" value="PRK10369.1"/>
    <property type="match status" value="1"/>
</dbReference>
<feature type="transmembrane region" description="Helical" evidence="10">
    <location>
        <begin position="41"/>
        <end position="64"/>
    </location>
</feature>
<proteinExistence type="inferred from homology"/>
<dbReference type="GO" id="GO:0020037">
    <property type="term" value="F:heme binding"/>
    <property type="evidence" value="ECO:0007669"/>
    <property type="project" value="InterPro"/>
</dbReference>
<feature type="domain" description="Cytochrome c-type biogenesis protein CcmF C-terminal" evidence="12">
    <location>
        <begin position="315"/>
        <end position="643"/>
    </location>
</feature>
<feature type="transmembrane region" description="Helical" evidence="10">
    <location>
        <begin position="312"/>
        <end position="331"/>
    </location>
</feature>
<evidence type="ECO:0000256" key="7">
    <source>
        <dbReference type="ARBA" id="ARBA00022989"/>
    </source>
</evidence>
<feature type="transmembrane region" description="Helical" evidence="10">
    <location>
        <begin position="352"/>
        <end position="374"/>
    </location>
</feature>
<dbReference type="GO" id="GO:0017004">
    <property type="term" value="P:cytochrome complex assembly"/>
    <property type="evidence" value="ECO:0007669"/>
    <property type="project" value="UniProtKB-KW"/>
</dbReference>
<dbReference type="Proteomes" id="UP000233293">
    <property type="component" value="Unassembled WGS sequence"/>
</dbReference>
<keyword evidence="7 10" id="KW-1133">Transmembrane helix</keyword>
<evidence type="ECO:0000259" key="12">
    <source>
        <dbReference type="Pfam" id="PF16327"/>
    </source>
</evidence>
<evidence type="ECO:0000256" key="5">
    <source>
        <dbReference type="ARBA" id="ARBA00022692"/>
    </source>
</evidence>
<dbReference type="OrthoDB" id="9761451at2"/>
<dbReference type="InterPro" id="IPR002541">
    <property type="entry name" value="Cyt_c_assembly"/>
</dbReference>
<keyword evidence="14" id="KW-1185">Reference proteome</keyword>
<dbReference type="EMBL" id="PIUM01000010">
    <property type="protein sequence ID" value="PKU24518.1"/>
    <property type="molecule type" value="Genomic_DNA"/>
</dbReference>
<dbReference type="RefSeq" id="WP_101250554.1">
    <property type="nucleotide sequence ID" value="NZ_PIUM01000010.1"/>
</dbReference>
<accession>A0A2N3PVV9</accession>
<gene>
    <name evidence="13" type="ORF">CWS72_10460</name>
</gene>
<evidence type="ECO:0000256" key="6">
    <source>
        <dbReference type="ARBA" id="ARBA00022748"/>
    </source>
</evidence>